<dbReference type="PANTHER" id="PTHR13369:SF0">
    <property type="entry name" value="GLUTATHIONE S-TRANSFERASE C-TERMINAL DOMAIN-CONTAINING PROTEIN"/>
    <property type="match status" value="1"/>
</dbReference>
<feature type="domain" description="Methyltransferase" evidence="1">
    <location>
        <begin position="107"/>
        <end position="230"/>
    </location>
</feature>
<evidence type="ECO:0000313" key="3">
    <source>
        <dbReference type="Proteomes" id="UP000035062"/>
    </source>
</evidence>
<dbReference type="Gene3D" id="3.40.50.150">
    <property type="entry name" value="Vaccinia Virus protein VP39"/>
    <property type="match status" value="1"/>
</dbReference>
<dbReference type="AlphaFoldDB" id="I8U9A1"/>
<accession>I8U9A1</accession>
<proteinExistence type="predicted"/>
<dbReference type="PATRIC" id="fig|1195246.3.peg.2007"/>
<protein>
    <recommendedName>
        <fullName evidence="1">Methyltransferase domain-containing protein</fullName>
    </recommendedName>
</protein>
<organism evidence="2 3">
    <name type="scientific">Alishewanella agri BL06</name>
    <dbReference type="NCBI Taxonomy" id="1195246"/>
    <lineage>
        <taxon>Bacteria</taxon>
        <taxon>Pseudomonadati</taxon>
        <taxon>Pseudomonadota</taxon>
        <taxon>Gammaproteobacteria</taxon>
        <taxon>Alteromonadales</taxon>
        <taxon>Alteromonadaceae</taxon>
        <taxon>Alishewanella</taxon>
    </lineage>
</organism>
<name>I8U9A1_9ALTE</name>
<keyword evidence="3" id="KW-1185">Reference proteome</keyword>
<dbReference type="InterPro" id="IPR025714">
    <property type="entry name" value="Methyltranfer_dom"/>
</dbReference>
<evidence type="ECO:0000259" key="1">
    <source>
        <dbReference type="Pfam" id="PF13679"/>
    </source>
</evidence>
<evidence type="ECO:0000313" key="2">
    <source>
        <dbReference type="EMBL" id="EIW88568.1"/>
    </source>
</evidence>
<dbReference type="eggNOG" id="ENOG502Z7Q4">
    <property type="taxonomic scope" value="Bacteria"/>
</dbReference>
<sequence length="408" mass="45603">MSVFACSGAELGKLFTQVAAVLHRYQRYWQLQPMARSALPFDAALNSLLQSLSLTELAALEDNPEQQQQLFGGFFPERFALPAISQAEPAEALPEWPFWLTNGIGGRKLSQIQHFCQQLAPSELPLLEWCAGKGHLGRLLAAQGRQVTSVEWQAELCRQGEALAAQFQLPQRFVCADVLTPAGRAVLSPQQQLVALHACGDLHLQLIKHAVAVGTHALQLAPCCYHLIAAAHYQPLSTLAQQHNLQLSRQDLKLAVQAQVTGGERVARLRQTEVSWRLAYQLLRTELTADASYQPLPSLPKHWFSGDFSAFLAYAAQLQQLPLPAVIDNNALLARADEAYLQLQRIDAVRHLFRRPLELYLVLDRALYLQQKGYQVQLSVFCAYQITPRNFLIRAWRDTSALADRCSL</sequence>
<dbReference type="SUPFAM" id="SSF53335">
    <property type="entry name" value="S-adenosyl-L-methionine-dependent methyltransferases"/>
    <property type="match status" value="1"/>
</dbReference>
<dbReference type="Proteomes" id="UP000035062">
    <property type="component" value="Unassembled WGS sequence"/>
</dbReference>
<dbReference type="PANTHER" id="PTHR13369">
    <property type="match status" value="1"/>
</dbReference>
<dbReference type="STRING" id="1195246.AGRI_10151"/>
<dbReference type="InterPro" id="IPR029063">
    <property type="entry name" value="SAM-dependent_MTases_sf"/>
</dbReference>
<dbReference type="RefSeq" id="WP_008984872.1">
    <property type="nucleotide sequence ID" value="NZ_AKKU01000017.1"/>
</dbReference>
<dbReference type="Pfam" id="PF13679">
    <property type="entry name" value="Methyltransf_32"/>
    <property type="match status" value="1"/>
</dbReference>
<dbReference type="EMBL" id="AKKU01000017">
    <property type="protein sequence ID" value="EIW88568.1"/>
    <property type="molecule type" value="Genomic_DNA"/>
</dbReference>
<reference evidence="2 3" key="1">
    <citation type="journal article" date="2012" name="J. Bacteriol.">
        <title>Genome Sequence of Pectin-Degrading Alishewanella agri, Isolated from Landfill Soil.</title>
        <authorList>
            <person name="Kim J."/>
            <person name="Jung J."/>
            <person name="Sung J.S."/>
            <person name="Chun J."/>
            <person name="Park W."/>
        </authorList>
    </citation>
    <scope>NUCLEOTIDE SEQUENCE [LARGE SCALE GENOMIC DNA]</scope>
    <source>
        <strain evidence="2 3">BL06</strain>
    </source>
</reference>
<gene>
    <name evidence="2" type="ORF">AGRI_10151</name>
</gene>
<comment type="caution">
    <text evidence="2">The sequence shown here is derived from an EMBL/GenBank/DDBJ whole genome shotgun (WGS) entry which is preliminary data.</text>
</comment>